<dbReference type="Pfam" id="PF07690">
    <property type="entry name" value="MFS_1"/>
    <property type="match status" value="1"/>
</dbReference>
<feature type="transmembrane region" description="Helical" evidence="6">
    <location>
        <begin position="258"/>
        <end position="277"/>
    </location>
</feature>
<dbReference type="PROSITE" id="PS50850">
    <property type="entry name" value="MFS"/>
    <property type="match status" value="1"/>
</dbReference>
<feature type="transmembrane region" description="Helical" evidence="6">
    <location>
        <begin position="222"/>
        <end position="246"/>
    </location>
</feature>
<name>A0ABW0SQ29_9GAMM</name>
<dbReference type="InterPro" id="IPR011701">
    <property type="entry name" value="MFS"/>
</dbReference>
<dbReference type="Gene3D" id="1.20.1250.20">
    <property type="entry name" value="MFS general substrate transporter like domains"/>
    <property type="match status" value="1"/>
</dbReference>
<dbReference type="SUPFAM" id="SSF103473">
    <property type="entry name" value="MFS general substrate transporter"/>
    <property type="match status" value="1"/>
</dbReference>
<dbReference type="PANTHER" id="PTHR23504:SF15">
    <property type="entry name" value="MAJOR FACILITATOR SUPERFAMILY (MFS) PROFILE DOMAIN-CONTAINING PROTEIN"/>
    <property type="match status" value="1"/>
</dbReference>
<dbReference type="PRINTS" id="PR01035">
    <property type="entry name" value="TCRTETA"/>
</dbReference>
<evidence type="ECO:0000256" key="1">
    <source>
        <dbReference type="ARBA" id="ARBA00004141"/>
    </source>
</evidence>
<organism evidence="8 9">
    <name type="scientific">Lysobacter yangpyeongensis</name>
    <dbReference type="NCBI Taxonomy" id="346182"/>
    <lineage>
        <taxon>Bacteria</taxon>
        <taxon>Pseudomonadati</taxon>
        <taxon>Pseudomonadota</taxon>
        <taxon>Gammaproteobacteria</taxon>
        <taxon>Lysobacterales</taxon>
        <taxon>Lysobacteraceae</taxon>
        <taxon>Lysobacter</taxon>
    </lineage>
</organism>
<protein>
    <submittedName>
        <fullName evidence="8">TCR/Tet family MFS transporter</fullName>
    </submittedName>
</protein>
<feature type="transmembrane region" description="Helical" evidence="6">
    <location>
        <begin position="140"/>
        <end position="163"/>
    </location>
</feature>
<feature type="transmembrane region" description="Helical" evidence="6">
    <location>
        <begin position="12"/>
        <end position="37"/>
    </location>
</feature>
<evidence type="ECO:0000256" key="3">
    <source>
        <dbReference type="ARBA" id="ARBA00022692"/>
    </source>
</evidence>
<feature type="domain" description="Major facilitator superfamily (MFS) profile" evidence="7">
    <location>
        <begin position="12"/>
        <end position="408"/>
    </location>
</feature>
<dbReference type="CDD" id="cd17388">
    <property type="entry name" value="MFS_TetA"/>
    <property type="match status" value="1"/>
</dbReference>
<evidence type="ECO:0000256" key="2">
    <source>
        <dbReference type="ARBA" id="ARBA00022448"/>
    </source>
</evidence>
<reference evidence="9" key="1">
    <citation type="journal article" date="2019" name="Int. J. Syst. Evol. Microbiol.">
        <title>The Global Catalogue of Microorganisms (GCM) 10K type strain sequencing project: providing services to taxonomists for standard genome sequencing and annotation.</title>
        <authorList>
            <consortium name="The Broad Institute Genomics Platform"/>
            <consortium name="The Broad Institute Genome Sequencing Center for Infectious Disease"/>
            <person name="Wu L."/>
            <person name="Ma J."/>
        </authorList>
    </citation>
    <scope>NUCLEOTIDE SEQUENCE [LARGE SCALE GENOMIC DNA]</scope>
    <source>
        <strain evidence="9">KACC 11407</strain>
    </source>
</reference>
<feature type="transmembrane region" description="Helical" evidence="6">
    <location>
        <begin position="355"/>
        <end position="374"/>
    </location>
</feature>
<keyword evidence="3 6" id="KW-0812">Transmembrane</keyword>
<dbReference type="RefSeq" id="WP_386755824.1">
    <property type="nucleotide sequence ID" value="NZ_JBHSNM010000006.1"/>
</dbReference>
<evidence type="ECO:0000256" key="5">
    <source>
        <dbReference type="ARBA" id="ARBA00023136"/>
    </source>
</evidence>
<dbReference type="InterPro" id="IPR020846">
    <property type="entry name" value="MFS_dom"/>
</dbReference>
<dbReference type="PANTHER" id="PTHR23504">
    <property type="entry name" value="MAJOR FACILITATOR SUPERFAMILY DOMAIN-CONTAINING PROTEIN 10"/>
    <property type="match status" value="1"/>
</dbReference>
<keyword evidence="2" id="KW-0813">Transport</keyword>
<gene>
    <name evidence="8" type="ORF">ACFPN1_14295</name>
</gene>
<comment type="subcellular location">
    <subcellularLocation>
        <location evidence="1">Membrane</location>
        <topology evidence="1">Multi-pass membrane protein</topology>
    </subcellularLocation>
</comment>
<feature type="transmembrane region" description="Helical" evidence="6">
    <location>
        <begin position="169"/>
        <end position="189"/>
    </location>
</feature>
<sequence>MTDSAPGARKAALIFIFVTVLIDILAFGLIIPVLPLLVKQFAGGSTVSAAHWIGLFGVLFSAIQFVCAPIQGALSDRFGRRPVILLSCFGLGVDFIFMAIAPSMVWLLVGRVISAIFSASFTTANAYIADVTPPEKRAQAFGMLGASFGLGFIIGPALGGWLSVIDLRFPFWGAAFLALCNFVYGWFVLPESHPREHRAPTFDWRHANPLGSLKLLRSYPQIWGLAAVVFLINLAHFVYPNVFVLFADYRYHWTSPTIGSVLALVGVCGVIVQAGLVKHAVAAWGERRALMFGLCAGIVGFSIYGWAPTGTLFLIGIPIMAFWGFAMPSTQALITRQVDRTVQGRIQGALSSLMSLAGILAPQFYTGIFAWFIGSHAPAHQPGAPFWAAGLLLVAALAMAWRFARAPQAVPQPA</sequence>
<feature type="transmembrane region" description="Helical" evidence="6">
    <location>
        <begin position="386"/>
        <end position="404"/>
    </location>
</feature>
<comment type="caution">
    <text evidence="8">The sequence shown here is derived from an EMBL/GenBank/DDBJ whole genome shotgun (WGS) entry which is preliminary data.</text>
</comment>
<dbReference type="InterPro" id="IPR036259">
    <property type="entry name" value="MFS_trans_sf"/>
</dbReference>
<dbReference type="InterPro" id="IPR001958">
    <property type="entry name" value="Tet-R_TetA/multi-R_MdtG-like"/>
</dbReference>
<dbReference type="EMBL" id="JBHSNM010000006">
    <property type="protein sequence ID" value="MFC5571232.1"/>
    <property type="molecule type" value="Genomic_DNA"/>
</dbReference>
<dbReference type="Proteomes" id="UP001596036">
    <property type="component" value="Unassembled WGS sequence"/>
</dbReference>
<feature type="transmembrane region" description="Helical" evidence="6">
    <location>
        <begin position="289"/>
        <end position="307"/>
    </location>
</feature>
<keyword evidence="4 6" id="KW-1133">Transmembrane helix</keyword>
<evidence type="ECO:0000256" key="6">
    <source>
        <dbReference type="SAM" id="Phobius"/>
    </source>
</evidence>
<feature type="transmembrane region" description="Helical" evidence="6">
    <location>
        <begin position="106"/>
        <end position="128"/>
    </location>
</feature>
<feature type="transmembrane region" description="Helical" evidence="6">
    <location>
        <begin position="313"/>
        <end position="334"/>
    </location>
</feature>
<keyword evidence="9" id="KW-1185">Reference proteome</keyword>
<evidence type="ECO:0000313" key="9">
    <source>
        <dbReference type="Proteomes" id="UP001596036"/>
    </source>
</evidence>
<evidence type="ECO:0000259" key="7">
    <source>
        <dbReference type="PROSITE" id="PS50850"/>
    </source>
</evidence>
<feature type="transmembrane region" description="Helical" evidence="6">
    <location>
        <begin position="82"/>
        <end position="100"/>
    </location>
</feature>
<evidence type="ECO:0000313" key="8">
    <source>
        <dbReference type="EMBL" id="MFC5571232.1"/>
    </source>
</evidence>
<evidence type="ECO:0000256" key="4">
    <source>
        <dbReference type="ARBA" id="ARBA00022989"/>
    </source>
</evidence>
<accession>A0ABW0SQ29</accession>
<keyword evidence="5 6" id="KW-0472">Membrane</keyword>
<feature type="transmembrane region" description="Helical" evidence="6">
    <location>
        <begin position="49"/>
        <end position="70"/>
    </location>
</feature>
<proteinExistence type="predicted"/>